<dbReference type="InterPro" id="IPR015919">
    <property type="entry name" value="Cadherin-like_sf"/>
</dbReference>
<dbReference type="InterPro" id="IPR050971">
    <property type="entry name" value="Cadherin-domain_protein"/>
</dbReference>
<feature type="domain" description="Cadherin" evidence="15">
    <location>
        <begin position="453"/>
        <end position="555"/>
    </location>
</feature>
<feature type="domain" description="Cadherin" evidence="15">
    <location>
        <begin position="1379"/>
        <end position="1481"/>
    </location>
</feature>
<keyword evidence="10" id="KW-1015">Disulfide bond</keyword>
<dbReference type="Gene3D" id="2.60.40.60">
    <property type="entry name" value="Cadherins"/>
    <property type="match status" value="16"/>
</dbReference>
<reference evidence="16 17" key="1">
    <citation type="submission" date="2024-01" db="EMBL/GenBank/DDBJ databases">
        <title>The genome of the rayed Mediterranean limpet Patella caerulea (Linnaeus, 1758).</title>
        <authorList>
            <person name="Anh-Thu Weber A."/>
            <person name="Halstead-Nussloch G."/>
        </authorList>
    </citation>
    <scope>NUCLEOTIDE SEQUENCE [LARGE SCALE GENOMIC DNA]</scope>
    <source>
        <strain evidence="16">AATW-2023a</strain>
        <tissue evidence="16">Whole specimen</tissue>
    </source>
</reference>
<feature type="domain" description="Cadherin" evidence="15">
    <location>
        <begin position="1482"/>
        <end position="1682"/>
    </location>
</feature>
<feature type="domain" description="Cadherin" evidence="15">
    <location>
        <begin position="243"/>
        <end position="350"/>
    </location>
</feature>
<dbReference type="FunFam" id="2.60.40.60:FF:000020">
    <property type="entry name" value="Dachsous cadherin-related 1b"/>
    <property type="match status" value="1"/>
</dbReference>
<evidence type="ECO:0000256" key="4">
    <source>
        <dbReference type="ARBA" id="ARBA00022729"/>
    </source>
</evidence>
<evidence type="ECO:0000256" key="13">
    <source>
        <dbReference type="SAM" id="Phobius"/>
    </source>
</evidence>
<evidence type="ECO:0000313" key="17">
    <source>
        <dbReference type="Proteomes" id="UP001347796"/>
    </source>
</evidence>
<feature type="domain" description="Cadherin" evidence="15">
    <location>
        <begin position="49"/>
        <end position="131"/>
    </location>
</feature>
<evidence type="ECO:0000256" key="7">
    <source>
        <dbReference type="ARBA" id="ARBA00022889"/>
    </source>
</evidence>
<evidence type="ECO:0000256" key="10">
    <source>
        <dbReference type="ARBA" id="ARBA00023157"/>
    </source>
</evidence>
<keyword evidence="17" id="KW-1185">Reference proteome</keyword>
<feature type="region of interest" description="Disordered" evidence="12">
    <location>
        <begin position="2060"/>
        <end position="2115"/>
    </location>
</feature>
<evidence type="ECO:0000256" key="3">
    <source>
        <dbReference type="ARBA" id="ARBA00022692"/>
    </source>
</evidence>
<evidence type="ECO:0000256" key="9">
    <source>
        <dbReference type="ARBA" id="ARBA00023136"/>
    </source>
</evidence>
<keyword evidence="5" id="KW-0677">Repeat</keyword>
<dbReference type="FunFam" id="2.60.40.60:FF:000015">
    <property type="entry name" value="FAT atypical cadherin 1"/>
    <property type="match status" value="1"/>
</dbReference>
<dbReference type="CDD" id="cd11304">
    <property type="entry name" value="Cadherin_repeat"/>
    <property type="match status" value="16"/>
</dbReference>
<feature type="domain" description="Cadherin" evidence="15">
    <location>
        <begin position="674"/>
        <end position="762"/>
    </location>
</feature>
<keyword evidence="6 11" id="KW-0106">Calcium</keyword>
<evidence type="ECO:0000313" key="16">
    <source>
        <dbReference type="EMBL" id="KAK6176858.1"/>
    </source>
</evidence>
<keyword evidence="8 13" id="KW-1133">Transmembrane helix</keyword>
<dbReference type="PROSITE" id="PS00232">
    <property type="entry name" value="CADHERIN_1"/>
    <property type="match status" value="3"/>
</dbReference>
<feature type="domain" description="Cadherin" evidence="15">
    <location>
        <begin position="1170"/>
        <end position="1276"/>
    </location>
</feature>
<dbReference type="InterPro" id="IPR020894">
    <property type="entry name" value="Cadherin_CS"/>
</dbReference>
<evidence type="ECO:0000259" key="15">
    <source>
        <dbReference type="PROSITE" id="PS50268"/>
    </source>
</evidence>
<gene>
    <name evidence="16" type="ORF">SNE40_015077</name>
</gene>
<keyword evidence="4 14" id="KW-0732">Signal</keyword>
<dbReference type="GO" id="GO:0005509">
    <property type="term" value="F:calcium ion binding"/>
    <property type="evidence" value="ECO:0007669"/>
    <property type="project" value="UniProtKB-UniRule"/>
</dbReference>
<dbReference type="PANTHER" id="PTHR24025:SF23">
    <property type="entry name" value="NEURAL-CADHERIN"/>
    <property type="match status" value="1"/>
</dbReference>
<dbReference type="PROSITE" id="PS50268">
    <property type="entry name" value="CADHERIN_2"/>
    <property type="match status" value="16"/>
</dbReference>
<comment type="subcellular location">
    <subcellularLocation>
        <location evidence="1">Membrane</location>
        <topology evidence="1">Single-pass membrane protein</topology>
    </subcellularLocation>
</comment>
<dbReference type="FunFam" id="2.60.40.60:FF:000033">
    <property type="entry name" value="FAT atypical cadherin 1"/>
    <property type="match status" value="1"/>
</dbReference>
<organism evidence="16 17">
    <name type="scientific">Patella caerulea</name>
    <name type="common">Rayed Mediterranean limpet</name>
    <dbReference type="NCBI Taxonomy" id="87958"/>
    <lineage>
        <taxon>Eukaryota</taxon>
        <taxon>Metazoa</taxon>
        <taxon>Spiralia</taxon>
        <taxon>Lophotrochozoa</taxon>
        <taxon>Mollusca</taxon>
        <taxon>Gastropoda</taxon>
        <taxon>Patellogastropoda</taxon>
        <taxon>Patelloidea</taxon>
        <taxon>Patellidae</taxon>
        <taxon>Patella</taxon>
    </lineage>
</organism>
<evidence type="ECO:0000256" key="8">
    <source>
        <dbReference type="ARBA" id="ARBA00022989"/>
    </source>
</evidence>
<sequence length="2304" mass="253998">MNKIIFQYLFLVILTTIAVTQVSGTIACQQDNVQLNITGEKMVGDEIYDLGCSGLGTLQYILTDKGISNIADSKFTITQAGKISLAKKLNSDLVYRFNLNVAVTSSSPGETGITVEVNILYIYSNEYAPVISGFDDPIPIREDTVFGTSVGKCTLTDGDSVNGTLAGEPRVYFQSISRRDSKRWVIDSKTCEIFVNTLFDYENLKSYKVGIIAYDLDPYAPKTTTHTVSFVISDINDNYPECTEYYKLKAIREDVATNTQIVTLSCSDKDSGENKRLFYKFSDNNFENITDQFTIDLNFGDIRLAKKVDYETTSFYEIKIDVYDGGVPSLTTTVVIGVVVTDIDDNIPEWPEPNMKEFVSETTKLDTPVFTVTATDRDVNNSITYGLVREPVPNWFDIDSKTGKVVVISDMNWLEAPWVLLEVYAYSSDIDHKNVATVNISIIDINNVPPKFVESVYRGNVSEDALVDTTILEVNATDPENGLNGKVKYSIKSEVFKVDEDTGIISLKTNVDFETKTVFSMSIEARDMGTNPGSLSGYAFVLISVLPVNEFTPNITGPPGNLIVREDTQPGTVLFNFTATDDDAGLDGEVTFSIVDPLEPFTIEPKTGLLRVGSKLDRETMPRWDIVVNVRDNSESLPKNASFPVTIILEDANDNSPICEPLSNTVITLPHVLGIQLATINCTDADEGVNAQLRYLKESGDSRNAFEVNETSGVIRIIDYPTETEYTITLKIEDKGNRTRDVMIMYSIIAELQFNFTNLPATVNITENTVLAHQLFDADACCVFGFTEYTLVSGNEENHVFLDSSSGKLILMKNYDREKEDIFIYEIKAVSIDTNSSTVGFLMIQVIDSNDITPKFNTGFQYISLSETFNVGGEILNATAVDEDLDENGQIVYSINPLSNKGYVFEIDESGMLTLNSSLNAEETVLYSLEIIATDKGSPTRSGSTTIVIRVQDFNEFKPQILNIKDGLVFTNVSESETLNASIITIRAVDEDVDTIFEYTIYGGNGDKSFVIDGSSGDIYLVKLLDREKVEQYNLTIGVSTKQGDNVSAVVVIDVLDVNDQDPKFYLDLYPLEVSHEDPIGTFITNFSILDADIGINKEIVSLEIISGDDNNHFKTVGTTGIQTNAPINYYSTKLYSLRMKATDGGDPSRSGFTQVVIKVLPKFKPPKFNNSAYSVSKREDTSPASVIFDVDATSNGGIEGDAGTLKYSIRNGNTGNKFYISEFNGTIYLAAGLDFESKNQYIILIDARSRENPVLSASTTLTIDVENLNEHIPKFNKVFYSFRATENLTISSEVGRVNATDLDGEPFGSITYSLGNAVGASDFTIDTDGIITVGKRLDYLRQSVYNIPIIADDGYFLKGEALAVISVEDVNDNAPTFNPSNVTIRILESMPKELVFYTAKATDLDPGTNGQIEYRLVSSDTKFNLNVSGALTFNTELDREVEDSYDLVIIAVDNAISSALTGTLSLTVNVIDVNDQTPSFSNQTSEVTVNRGVAPGTTVLTITATDNDIGENAAIEYEITDGNNDDLFLVGVSTGEIITSSSLSAANNEYTLEITAKDKGIPPLSTTMTLTVQINPPIITGSSTQNMSFQENRPSGVVDTVTPRDGHAPTNAVQFKINGGNFGNNFEIDTKTGRVSTLVSLDREKYPKYNLKIDISDTNNVSYTKQVTIDVIDENDNTPNITTLDTNVAVVENTPAGQIVTRFTVTDDDIGKYGEVVLKIADNANAAAKKHFEISGTFLKIKEPLDYEDTKFVSIDIEAVDHGDVSKTSSIQVTVTIIDVQDSGVSNISSQGEAPSLYMTTETSSSASVGEFVITLTIQNLNLDVTSGSLNFQSVNEEGIFTIDTTGTVTVKTSELLKPEEVYFFWFLASADNATDMLGLLRIDTFNPDLHLVSLESASESSELKPYKEEFLTSLQKFYPLPDVIKIWKVQEYGTSSRRRLLGILRSQTLVYVIEAPVPNDIADFKIKKVFKASKDLETTLRENPDQDIPDPKLSTINYLIQSVNAYKEPESVETPEDFTSSLGGYIFFALLALLLIILLIILIIFCIYKKKKRQQKRLNESTQSLVSQEPTERPSNIDVMKFPERPSKKKFTSAADIDLAPVPPTNQTTKRSSQFQDNLLMPDFGGHSGGASTSGKSIPSQFSPMMPPVQEPSLEYNIESHNQPRLKPIDKKTILVPQPIPERQASIIDHNEINNGTGTGINSSNSPVIARRLDVPQIQRDHKYDAFGYDTDTHQRYAYNTRTGSTLWVEKNNNPESDRSVLGGKKKKKATPKLVVSEAKSEFLPNLNMNRSIKVVSSETNN</sequence>
<dbReference type="FunFam" id="2.60.40.60:FF:000013">
    <property type="entry name" value="Cadherin EGF LAG seven-pass G-type receptor"/>
    <property type="match status" value="2"/>
</dbReference>
<dbReference type="GO" id="GO:0007156">
    <property type="term" value="P:homophilic cell adhesion via plasma membrane adhesion molecules"/>
    <property type="evidence" value="ECO:0007669"/>
    <property type="project" value="InterPro"/>
</dbReference>
<dbReference type="SMART" id="SM00112">
    <property type="entry name" value="CA"/>
    <property type="match status" value="16"/>
</dbReference>
<feature type="compositionally biased region" description="Polar residues" evidence="12">
    <location>
        <begin position="2062"/>
        <end position="2071"/>
    </location>
</feature>
<dbReference type="EMBL" id="JAZGQO010000010">
    <property type="protein sequence ID" value="KAK6176858.1"/>
    <property type="molecule type" value="Genomic_DNA"/>
</dbReference>
<feature type="domain" description="Cadherin" evidence="15">
    <location>
        <begin position="1277"/>
        <end position="1378"/>
    </location>
</feature>
<proteinExistence type="predicted"/>
<keyword evidence="7" id="KW-0130">Cell adhesion</keyword>
<evidence type="ECO:0000256" key="2">
    <source>
        <dbReference type="ARBA" id="ARBA00022536"/>
    </source>
</evidence>
<evidence type="ECO:0000256" key="14">
    <source>
        <dbReference type="SAM" id="SignalP"/>
    </source>
</evidence>
<comment type="caution">
    <text evidence="16">The sequence shown here is derived from an EMBL/GenBank/DDBJ whole genome shotgun (WGS) entry which is preliminary data.</text>
</comment>
<dbReference type="GO" id="GO:0005911">
    <property type="term" value="C:cell-cell junction"/>
    <property type="evidence" value="ECO:0007669"/>
    <property type="project" value="TreeGrafter"/>
</dbReference>
<dbReference type="InterPro" id="IPR002126">
    <property type="entry name" value="Cadherin-like_dom"/>
</dbReference>
<feature type="chain" id="PRO_5042829213" description="Cadherin domain-containing protein" evidence="14">
    <location>
        <begin position="21"/>
        <end position="2304"/>
    </location>
</feature>
<feature type="region of interest" description="Disordered" evidence="12">
    <location>
        <begin position="2253"/>
        <end position="2274"/>
    </location>
</feature>
<dbReference type="PANTHER" id="PTHR24025">
    <property type="entry name" value="DESMOGLEIN FAMILY MEMBER"/>
    <property type="match status" value="1"/>
</dbReference>
<feature type="transmembrane region" description="Helical" evidence="13">
    <location>
        <begin position="2027"/>
        <end position="2050"/>
    </location>
</feature>
<keyword evidence="9 13" id="KW-0472">Membrane</keyword>
<evidence type="ECO:0000256" key="5">
    <source>
        <dbReference type="ARBA" id="ARBA00022737"/>
    </source>
</evidence>
<evidence type="ECO:0000256" key="1">
    <source>
        <dbReference type="ARBA" id="ARBA00004167"/>
    </source>
</evidence>
<dbReference type="PRINTS" id="PR00205">
    <property type="entry name" value="CADHERIN"/>
</dbReference>
<dbReference type="Pfam" id="PF00028">
    <property type="entry name" value="Cadherin"/>
    <property type="match status" value="14"/>
</dbReference>
<feature type="domain" description="Cadherin" evidence="15">
    <location>
        <begin position="757"/>
        <end position="856"/>
    </location>
</feature>
<name>A0AAN8JMG6_PATCE</name>
<feature type="domain" description="Cadherin" evidence="15">
    <location>
        <begin position="1066"/>
        <end position="1169"/>
    </location>
</feature>
<feature type="domain" description="Cadherin" evidence="15">
    <location>
        <begin position="1683"/>
        <end position="1798"/>
    </location>
</feature>
<keyword evidence="2" id="KW-0245">EGF-like domain</keyword>
<dbReference type="Proteomes" id="UP001347796">
    <property type="component" value="Unassembled WGS sequence"/>
</dbReference>
<feature type="domain" description="Cadherin" evidence="15">
    <location>
        <begin position="857"/>
        <end position="961"/>
    </location>
</feature>
<feature type="domain" description="Cadherin" evidence="15">
    <location>
        <begin position="556"/>
        <end position="659"/>
    </location>
</feature>
<protein>
    <recommendedName>
        <fullName evidence="15">Cadherin domain-containing protein</fullName>
    </recommendedName>
</protein>
<evidence type="ECO:0000256" key="11">
    <source>
        <dbReference type="PROSITE-ProRule" id="PRU00043"/>
    </source>
</evidence>
<dbReference type="GO" id="GO:0005886">
    <property type="term" value="C:plasma membrane"/>
    <property type="evidence" value="ECO:0007669"/>
    <property type="project" value="InterPro"/>
</dbReference>
<feature type="domain" description="Cadherin" evidence="15">
    <location>
        <begin position="351"/>
        <end position="452"/>
    </location>
</feature>
<feature type="domain" description="Cadherin" evidence="15">
    <location>
        <begin position="973"/>
        <end position="1065"/>
    </location>
</feature>
<accession>A0AAN8JMG6</accession>
<keyword evidence="3 13" id="KW-0812">Transmembrane</keyword>
<feature type="signal peptide" evidence="14">
    <location>
        <begin position="1"/>
        <end position="20"/>
    </location>
</feature>
<evidence type="ECO:0000256" key="6">
    <source>
        <dbReference type="ARBA" id="ARBA00022837"/>
    </source>
</evidence>
<feature type="domain" description="Cadherin" evidence="15">
    <location>
        <begin position="140"/>
        <end position="242"/>
    </location>
</feature>
<dbReference type="SUPFAM" id="SSF49313">
    <property type="entry name" value="Cadherin-like"/>
    <property type="match status" value="16"/>
</dbReference>
<evidence type="ECO:0000256" key="12">
    <source>
        <dbReference type="SAM" id="MobiDB-lite"/>
    </source>
</evidence>
<dbReference type="PROSITE" id="PS51257">
    <property type="entry name" value="PROKAR_LIPOPROTEIN"/>
    <property type="match status" value="1"/>
</dbReference>